<dbReference type="EMBL" id="WTYD01000001">
    <property type="protein sequence ID" value="MXO53099.1"/>
    <property type="molecule type" value="Genomic_DNA"/>
</dbReference>
<dbReference type="InterPro" id="IPR034593">
    <property type="entry name" value="DgoD-like"/>
</dbReference>
<dbReference type="InterPro" id="IPR034603">
    <property type="entry name" value="Dipeptide_epimerase"/>
</dbReference>
<evidence type="ECO:0000313" key="9">
    <source>
        <dbReference type="EMBL" id="MXO53099.1"/>
    </source>
</evidence>
<accession>A0A844Y6H2</accession>
<dbReference type="NCBIfam" id="NF042940">
    <property type="entry name" value="racemase_DgcA"/>
    <property type="match status" value="1"/>
</dbReference>
<comment type="caution">
    <text evidence="9">The sequence shown here is derived from an EMBL/GenBank/DDBJ whole genome shotgun (WGS) entry which is preliminary data.</text>
</comment>
<keyword evidence="2 6" id="KW-0479">Metal-binding</keyword>
<dbReference type="Proteomes" id="UP000430272">
    <property type="component" value="Unassembled WGS sequence"/>
</dbReference>
<name>A0A844Y6H2_9SPHN</name>
<dbReference type="SUPFAM" id="SSF54826">
    <property type="entry name" value="Enolase N-terminal domain-like"/>
    <property type="match status" value="1"/>
</dbReference>
<dbReference type="SFLD" id="SFLDS00001">
    <property type="entry name" value="Enolase"/>
    <property type="match status" value="1"/>
</dbReference>
<dbReference type="SFLD" id="SFLDG00180">
    <property type="entry name" value="muconate_cycloisomerase"/>
    <property type="match status" value="1"/>
</dbReference>
<keyword evidence="4 7" id="KW-0413">Isomerase</keyword>
<protein>
    <recommendedName>
        <fullName evidence="7">Dipeptide epimerase</fullName>
        <ecNumber evidence="7">5.1.1.-</ecNumber>
    </recommendedName>
</protein>
<evidence type="ECO:0000256" key="2">
    <source>
        <dbReference type="ARBA" id="ARBA00022723"/>
    </source>
</evidence>
<evidence type="ECO:0000256" key="7">
    <source>
        <dbReference type="RuleBase" id="RU366006"/>
    </source>
</evidence>
<sequence length="334" mass="35045">MAGAGTTLSARHESLPLARPFRISRGVKTAAEVVTVAIGRDGKVGRGEGVPYPRYGESVESALAAIEAQKGPIEAGASRHDLLDLMPAGAARNALDCALWDLEARLTGRSVFATLGLAEPLAPIATALTIGLDTPDAMRDAARELARAPLVKVKVDSSDPAAQLRAVREAAPDPRLIVDPNESWSMKEVEGLQELMIDLRVDLLEQPLPAGEDRALDGFASAIPIAADESIHTASDLDNLASGYGVVNVKLDKAGGLTGALQLIDQARERELGIMIGCMISSSLSIAPALALAADSAFADLDGPLWLMEDRSDGVSCDRGMLHRPCEGFWGAAN</sequence>
<dbReference type="InterPro" id="IPR029065">
    <property type="entry name" value="Enolase_C-like"/>
</dbReference>
<comment type="similarity">
    <text evidence="1 7">Belongs to the mandelate racemase/muconate lactonizing enzyme family.</text>
</comment>
<evidence type="ECO:0000256" key="5">
    <source>
        <dbReference type="PIRSR" id="PIRSR634603-1"/>
    </source>
</evidence>
<evidence type="ECO:0000256" key="1">
    <source>
        <dbReference type="ARBA" id="ARBA00008031"/>
    </source>
</evidence>
<dbReference type="OrthoDB" id="9782675at2"/>
<dbReference type="RefSeq" id="WP_160659993.1">
    <property type="nucleotide sequence ID" value="NZ_BAABDV010000001.1"/>
</dbReference>
<keyword evidence="10" id="KW-1185">Reference proteome</keyword>
<dbReference type="GO" id="GO:0046872">
    <property type="term" value="F:metal ion binding"/>
    <property type="evidence" value="ECO:0007669"/>
    <property type="project" value="UniProtKB-KW"/>
</dbReference>
<keyword evidence="3 6" id="KW-0460">Magnesium</keyword>
<dbReference type="InterPro" id="IPR036849">
    <property type="entry name" value="Enolase-like_C_sf"/>
</dbReference>
<comment type="cofactor">
    <cofactor evidence="6 7">
        <name>Mg(2+)</name>
        <dbReference type="ChEBI" id="CHEBI:18420"/>
    </cofactor>
    <text evidence="6 7">Binds 1 Mg(2+) ion per subunit.</text>
</comment>
<evidence type="ECO:0000259" key="8">
    <source>
        <dbReference type="SMART" id="SM00922"/>
    </source>
</evidence>
<evidence type="ECO:0000256" key="4">
    <source>
        <dbReference type="ARBA" id="ARBA00023235"/>
    </source>
</evidence>
<gene>
    <name evidence="9" type="ORF">GRI47_03610</name>
</gene>
<feature type="binding site" evidence="6">
    <location>
        <position position="205"/>
    </location>
    <ligand>
        <name>Mg(2+)</name>
        <dbReference type="ChEBI" id="CHEBI:18420"/>
    </ligand>
</feature>
<dbReference type="Pfam" id="PF13378">
    <property type="entry name" value="MR_MLE_C"/>
    <property type="match status" value="1"/>
</dbReference>
<dbReference type="SMART" id="SM00922">
    <property type="entry name" value="MR_MLE"/>
    <property type="match status" value="1"/>
</dbReference>
<feature type="binding site" evidence="6">
    <location>
        <position position="179"/>
    </location>
    <ligand>
        <name>Mg(2+)</name>
        <dbReference type="ChEBI" id="CHEBI:18420"/>
    </ligand>
</feature>
<dbReference type="SFLD" id="SFLDF00010">
    <property type="entry name" value="dipeptide_epimerase"/>
    <property type="match status" value="1"/>
</dbReference>
<dbReference type="GO" id="GO:0016855">
    <property type="term" value="F:racemase and epimerase activity, acting on amino acids and derivatives"/>
    <property type="evidence" value="ECO:0007669"/>
    <property type="project" value="UniProtKB-UniRule"/>
</dbReference>
<organism evidence="9 10">
    <name type="scientific">Qipengyuania pelagi</name>
    <dbReference type="NCBI Taxonomy" id="994320"/>
    <lineage>
        <taxon>Bacteria</taxon>
        <taxon>Pseudomonadati</taxon>
        <taxon>Pseudomonadota</taxon>
        <taxon>Alphaproteobacteria</taxon>
        <taxon>Sphingomonadales</taxon>
        <taxon>Erythrobacteraceae</taxon>
        <taxon>Qipengyuania</taxon>
    </lineage>
</organism>
<reference evidence="9 10" key="1">
    <citation type="submission" date="2019-12" db="EMBL/GenBank/DDBJ databases">
        <title>Genomic-based taxomic classification of the family Erythrobacteraceae.</title>
        <authorList>
            <person name="Xu L."/>
        </authorList>
    </citation>
    <scope>NUCLEOTIDE SEQUENCE [LARGE SCALE GENOMIC DNA]</scope>
    <source>
        <strain evidence="9 10">JCM 17468</strain>
    </source>
</reference>
<feature type="binding site" evidence="6">
    <location>
        <position position="228"/>
    </location>
    <ligand>
        <name>Mg(2+)</name>
        <dbReference type="ChEBI" id="CHEBI:18420"/>
    </ligand>
</feature>
<dbReference type="Pfam" id="PF02746">
    <property type="entry name" value="MR_MLE_N"/>
    <property type="match status" value="1"/>
</dbReference>
<dbReference type="AlphaFoldDB" id="A0A844Y6H2"/>
<evidence type="ECO:0000256" key="6">
    <source>
        <dbReference type="PIRSR" id="PIRSR634603-3"/>
    </source>
</evidence>
<dbReference type="PANTHER" id="PTHR48080:SF3">
    <property type="entry name" value="ENOLASE SUPERFAMILY MEMBER DDB_G0284701"/>
    <property type="match status" value="1"/>
</dbReference>
<dbReference type="Gene3D" id="3.30.390.10">
    <property type="entry name" value="Enolase-like, N-terminal domain"/>
    <property type="match status" value="1"/>
</dbReference>
<dbReference type="CDD" id="cd03319">
    <property type="entry name" value="L-Ala-DL-Glu_epimerase"/>
    <property type="match status" value="1"/>
</dbReference>
<dbReference type="PANTHER" id="PTHR48080">
    <property type="entry name" value="D-GALACTONATE DEHYDRATASE-RELATED"/>
    <property type="match status" value="1"/>
</dbReference>
<dbReference type="SUPFAM" id="SSF51604">
    <property type="entry name" value="Enolase C-terminal domain-like"/>
    <property type="match status" value="1"/>
</dbReference>
<evidence type="ECO:0000256" key="3">
    <source>
        <dbReference type="ARBA" id="ARBA00022842"/>
    </source>
</evidence>
<proteinExistence type="inferred from homology"/>
<evidence type="ECO:0000313" key="10">
    <source>
        <dbReference type="Proteomes" id="UP000430272"/>
    </source>
</evidence>
<dbReference type="InterPro" id="IPR013341">
    <property type="entry name" value="Mandelate_racemase_N_dom"/>
</dbReference>
<feature type="domain" description="Mandelate racemase/muconate lactonizing enzyme C-terminal" evidence="8">
    <location>
        <begin position="135"/>
        <end position="226"/>
    </location>
</feature>
<feature type="active site" description="Proton acceptor; specific for (S)-substrate epimerization" evidence="5">
    <location>
        <position position="250"/>
    </location>
</feature>
<dbReference type="InterPro" id="IPR029017">
    <property type="entry name" value="Enolase-like_N"/>
</dbReference>
<feature type="active site" description="Proton acceptor; specific for (R)-substrate epimerization" evidence="5">
    <location>
        <position position="154"/>
    </location>
</feature>
<dbReference type="Gene3D" id="3.20.20.120">
    <property type="entry name" value="Enolase-like C-terminal domain"/>
    <property type="match status" value="1"/>
</dbReference>
<dbReference type="EC" id="5.1.1.-" evidence="7"/>
<dbReference type="InterPro" id="IPR013342">
    <property type="entry name" value="Mandelate_racemase_C"/>
</dbReference>